<feature type="transmembrane region" description="Helical" evidence="1">
    <location>
        <begin position="15"/>
        <end position="31"/>
    </location>
</feature>
<evidence type="ECO:0000313" key="3">
    <source>
        <dbReference type="Proteomes" id="UP000009168"/>
    </source>
</evidence>
<dbReference type="Proteomes" id="UP000009168">
    <property type="component" value="Unassembled WGS sequence"/>
</dbReference>
<keyword evidence="1 2" id="KW-0812">Transmembrane</keyword>
<feature type="transmembrane region" description="Helical" evidence="1">
    <location>
        <begin position="148"/>
        <end position="168"/>
    </location>
</feature>
<dbReference type="AlphaFoldDB" id="W7XH03"/>
<name>W7XH03_TETTS</name>
<evidence type="ECO:0000256" key="1">
    <source>
        <dbReference type="SAM" id="Phobius"/>
    </source>
</evidence>
<protein>
    <submittedName>
        <fullName evidence="2">Transmembrane protein, putative</fullName>
    </submittedName>
</protein>
<feature type="transmembrane region" description="Helical" evidence="1">
    <location>
        <begin position="81"/>
        <end position="109"/>
    </location>
</feature>
<gene>
    <name evidence="2" type="ORF">TTHERM_000016198</name>
</gene>
<sequence>MFDASTKIICFNKQFIYSLSIFSLFFSFTFDNNMYEALQQVVIFRRQILCMRSFFLSLSSIRLSQVNRRHLFDQSTDQLIYSFLCFAQINYKTIITIIINSLYYFACFFIKSQKNKLKNHFLLEQFLLSSFIRTTLVILQFIRHFQSSMVFFFIILFCKLLSVNCESLEQKLIENTKMAYLECN</sequence>
<accession>W7XH03</accession>
<proteinExistence type="predicted"/>
<dbReference type="GeneID" id="24436838"/>
<feature type="transmembrane region" description="Helical" evidence="1">
    <location>
        <begin position="121"/>
        <end position="142"/>
    </location>
</feature>
<keyword evidence="1" id="KW-0472">Membrane</keyword>
<keyword evidence="3" id="KW-1185">Reference proteome</keyword>
<dbReference type="InParanoid" id="W7XH03"/>
<reference evidence="3" key="1">
    <citation type="journal article" date="2006" name="PLoS Biol.">
        <title>Macronuclear genome sequence of the ciliate Tetrahymena thermophila, a model eukaryote.</title>
        <authorList>
            <person name="Eisen J.A."/>
            <person name="Coyne R.S."/>
            <person name="Wu M."/>
            <person name="Wu D."/>
            <person name="Thiagarajan M."/>
            <person name="Wortman J.R."/>
            <person name="Badger J.H."/>
            <person name="Ren Q."/>
            <person name="Amedeo P."/>
            <person name="Jones K.M."/>
            <person name="Tallon L.J."/>
            <person name="Delcher A.L."/>
            <person name="Salzberg S.L."/>
            <person name="Silva J.C."/>
            <person name="Haas B.J."/>
            <person name="Majoros W.H."/>
            <person name="Farzad M."/>
            <person name="Carlton J.M."/>
            <person name="Smith R.K. Jr."/>
            <person name="Garg J."/>
            <person name="Pearlman R.E."/>
            <person name="Karrer K.M."/>
            <person name="Sun L."/>
            <person name="Manning G."/>
            <person name="Elde N.C."/>
            <person name="Turkewitz A.P."/>
            <person name="Asai D.J."/>
            <person name="Wilkes D.E."/>
            <person name="Wang Y."/>
            <person name="Cai H."/>
            <person name="Collins K."/>
            <person name="Stewart B.A."/>
            <person name="Lee S.R."/>
            <person name="Wilamowska K."/>
            <person name="Weinberg Z."/>
            <person name="Ruzzo W.L."/>
            <person name="Wloga D."/>
            <person name="Gaertig J."/>
            <person name="Frankel J."/>
            <person name="Tsao C.-C."/>
            <person name="Gorovsky M.A."/>
            <person name="Keeling P.J."/>
            <person name="Waller R.F."/>
            <person name="Patron N.J."/>
            <person name="Cherry J.M."/>
            <person name="Stover N.A."/>
            <person name="Krieger C.J."/>
            <person name="del Toro C."/>
            <person name="Ryder H.F."/>
            <person name="Williamson S.C."/>
            <person name="Barbeau R.A."/>
            <person name="Hamilton E.P."/>
            <person name="Orias E."/>
        </authorList>
    </citation>
    <scope>NUCLEOTIDE SEQUENCE [LARGE SCALE GENOMIC DNA]</scope>
    <source>
        <strain evidence="3">SB210</strain>
    </source>
</reference>
<dbReference type="KEGG" id="tet:TTHERM_000016198"/>
<dbReference type="EMBL" id="GG662845">
    <property type="protein sequence ID" value="EWS76373.1"/>
    <property type="molecule type" value="Genomic_DNA"/>
</dbReference>
<keyword evidence="1" id="KW-1133">Transmembrane helix</keyword>
<evidence type="ECO:0000313" key="2">
    <source>
        <dbReference type="EMBL" id="EWS76373.1"/>
    </source>
</evidence>
<organism evidence="2 3">
    <name type="scientific">Tetrahymena thermophila (strain SB210)</name>
    <dbReference type="NCBI Taxonomy" id="312017"/>
    <lineage>
        <taxon>Eukaryota</taxon>
        <taxon>Sar</taxon>
        <taxon>Alveolata</taxon>
        <taxon>Ciliophora</taxon>
        <taxon>Intramacronucleata</taxon>
        <taxon>Oligohymenophorea</taxon>
        <taxon>Hymenostomatida</taxon>
        <taxon>Tetrahymenina</taxon>
        <taxon>Tetrahymenidae</taxon>
        <taxon>Tetrahymena</taxon>
    </lineage>
</organism>
<dbReference type="RefSeq" id="XP_012651157.1">
    <property type="nucleotide sequence ID" value="XM_012795703.1"/>
</dbReference>